<evidence type="ECO:0000259" key="7">
    <source>
        <dbReference type="Pfam" id="PF03016"/>
    </source>
</evidence>
<evidence type="ECO:0000313" key="9">
    <source>
        <dbReference type="Proteomes" id="UP001140206"/>
    </source>
</evidence>
<dbReference type="PANTHER" id="PTHR11062:SF117">
    <property type="entry name" value="XYLOGLUCAN-SPECIFIC GALACTURONOSYLTRANSFERASE 1"/>
    <property type="match status" value="1"/>
</dbReference>
<dbReference type="Proteomes" id="UP001140206">
    <property type="component" value="Chromosome 2"/>
</dbReference>
<dbReference type="Pfam" id="PF03016">
    <property type="entry name" value="Exostosin_GT47"/>
    <property type="match status" value="1"/>
</dbReference>
<keyword evidence="5" id="KW-0333">Golgi apparatus</keyword>
<dbReference type="GO" id="GO:0000139">
    <property type="term" value="C:Golgi membrane"/>
    <property type="evidence" value="ECO:0007669"/>
    <property type="project" value="UniProtKB-SubCell"/>
</dbReference>
<keyword evidence="9" id="KW-1185">Reference proteome</keyword>
<organism evidence="8 9">
    <name type="scientific">Rhynchospora pubera</name>
    <dbReference type="NCBI Taxonomy" id="906938"/>
    <lineage>
        <taxon>Eukaryota</taxon>
        <taxon>Viridiplantae</taxon>
        <taxon>Streptophyta</taxon>
        <taxon>Embryophyta</taxon>
        <taxon>Tracheophyta</taxon>
        <taxon>Spermatophyta</taxon>
        <taxon>Magnoliopsida</taxon>
        <taxon>Liliopsida</taxon>
        <taxon>Poales</taxon>
        <taxon>Cyperaceae</taxon>
        <taxon>Cyperoideae</taxon>
        <taxon>Rhynchosporeae</taxon>
        <taxon>Rhynchospora</taxon>
    </lineage>
</organism>
<dbReference type="InterPro" id="IPR004263">
    <property type="entry name" value="Exostosin"/>
</dbReference>
<evidence type="ECO:0000313" key="8">
    <source>
        <dbReference type="EMBL" id="KAJ4786729.1"/>
    </source>
</evidence>
<dbReference type="GO" id="GO:0016757">
    <property type="term" value="F:glycosyltransferase activity"/>
    <property type="evidence" value="ECO:0007669"/>
    <property type="project" value="UniProtKB-KW"/>
</dbReference>
<dbReference type="InterPro" id="IPR040911">
    <property type="entry name" value="Exostosin_GT47"/>
</dbReference>
<gene>
    <name evidence="8" type="ORF">LUZ62_037975</name>
</gene>
<comment type="similarity">
    <text evidence="2">Belongs to the glycosyltransferase 47 family.</text>
</comment>
<keyword evidence="3" id="KW-0328">Glycosyltransferase</keyword>
<feature type="signal peptide" evidence="6">
    <location>
        <begin position="1"/>
        <end position="22"/>
    </location>
</feature>
<sequence>MMPPLGINYLCLFLVRLSMVLSTVLLFSRSPHLPHPTKTQSIADLNVPSASALLPVPAVDPCTGRYIYVYDLPKKFNEDIVRDCRNLSLWTNMCPFTTNAGLGPNLNNTEKDQDGVLQNTGWFFTDQWMLEIIFHNRMKQYGCLTSDYSLASAIFIPYYPGLDVTRYLWDPEIARRDKLGMDLIEWLRQRPEWAARGGRDHFLVSGRSTWNLQRGLDQSYAWGSKFLVIPEVQNMTVLTVERRPCGDNEFSIPYPTYFHPSDKSQVATWQEKVRSSERPWLFSFAGGRRPDQPEMVRNHLIDQCVQSSRCKMHECQTGGVGCNSTSNLMKLFMQSQFCLQPPGDTRARRSIFDSMVAGCVPVFFHNESAYVQYRWHLPRDFENFSVYIWEDEVKTGRVRPEDVLLRYSDEKVREMREAVIKMIPTLIYKDPRYTSEKFIDAFDVAVNGVLQRVSRDFSQPIPLPSPSFVCLPLRFPSTLSLSSLDSRLRSFFSHSPSDKQRSRNAQISRDPFFRTRSTINPIIYKRLIQSWTTLLGCKFEALGDYCRPALVMSLITMMCFNGVCTGNNDSKLFEYMLSLPCAGSSIK</sequence>
<accession>A0AAV8F512</accession>
<dbReference type="AlphaFoldDB" id="A0AAV8F512"/>
<keyword evidence="4" id="KW-0812">Transmembrane</keyword>
<comment type="subcellular location">
    <subcellularLocation>
        <location evidence="1">Golgi apparatus membrane</location>
        <topology evidence="1">Single-pass type II membrane protein</topology>
    </subcellularLocation>
</comment>
<evidence type="ECO:0000256" key="5">
    <source>
        <dbReference type="ARBA" id="ARBA00023034"/>
    </source>
</evidence>
<comment type="caution">
    <text evidence="8">The sequence shown here is derived from an EMBL/GenBank/DDBJ whole genome shotgun (WGS) entry which is preliminary data.</text>
</comment>
<dbReference type="PANTHER" id="PTHR11062">
    <property type="entry name" value="EXOSTOSIN HEPARAN SULFATE GLYCOSYLTRANSFERASE -RELATED"/>
    <property type="match status" value="1"/>
</dbReference>
<protein>
    <submittedName>
        <fullName evidence="8">Exostosin family protein</fullName>
    </submittedName>
</protein>
<keyword evidence="4" id="KW-0735">Signal-anchor</keyword>
<evidence type="ECO:0000256" key="1">
    <source>
        <dbReference type="ARBA" id="ARBA00004323"/>
    </source>
</evidence>
<reference evidence="8" key="1">
    <citation type="submission" date="2022-08" db="EMBL/GenBank/DDBJ databases">
        <authorList>
            <person name="Marques A."/>
        </authorList>
    </citation>
    <scope>NUCLEOTIDE SEQUENCE</scope>
    <source>
        <strain evidence="8">RhyPub2mFocal</strain>
        <tissue evidence="8">Leaves</tissue>
    </source>
</reference>
<keyword evidence="3" id="KW-0808">Transferase</keyword>
<evidence type="ECO:0000256" key="2">
    <source>
        <dbReference type="ARBA" id="ARBA00010271"/>
    </source>
</evidence>
<feature type="chain" id="PRO_5043765089" evidence="6">
    <location>
        <begin position="23"/>
        <end position="587"/>
    </location>
</feature>
<evidence type="ECO:0000256" key="6">
    <source>
        <dbReference type="SAM" id="SignalP"/>
    </source>
</evidence>
<evidence type="ECO:0000256" key="3">
    <source>
        <dbReference type="ARBA" id="ARBA00022676"/>
    </source>
</evidence>
<keyword evidence="6" id="KW-0732">Signal</keyword>
<evidence type="ECO:0000256" key="4">
    <source>
        <dbReference type="ARBA" id="ARBA00022968"/>
    </source>
</evidence>
<name>A0AAV8F512_9POAL</name>
<proteinExistence type="inferred from homology"/>
<feature type="domain" description="Exostosin GT47" evidence="7">
    <location>
        <begin position="62"/>
        <end position="394"/>
    </location>
</feature>
<dbReference type="EMBL" id="JAMFTS010000002">
    <property type="protein sequence ID" value="KAJ4786729.1"/>
    <property type="molecule type" value="Genomic_DNA"/>
</dbReference>